<evidence type="ECO:0000313" key="3">
    <source>
        <dbReference type="Proteomes" id="UP000229011"/>
    </source>
</evidence>
<dbReference type="RefSeq" id="WP_099957935.1">
    <property type="nucleotide sequence ID" value="NZ_PEQY01000001.1"/>
</dbReference>
<feature type="domain" description="Phage head morphogenesis" evidence="1">
    <location>
        <begin position="193"/>
        <end position="302"/>
    </location>
</feature>
<dbReference type="NCBIfam" id="TIGR01641">
    <property type="entry name" value="phageSPP1_gp7"/>
    <property type="match status" value="1"/>
</dbReference>
<sequence length="640" mass="75486">MSNNYWTKRFEEEEKQRNISNKAYAKEIEKQYKIAENKIKSDIEKWYIRIADNNQISLADAKKLLTKDELKEFKWTLAEYTQKAKSGAWKKELENASARVHIKRLEALQLQVKNSIEILRNKENEMLEDYLIKNYEDTYYHSLYEISKGLNLKTSFATLDRNKINQVIGKPWLKDGKTFSDRIWQDKEQLINTLRTKITQSFITGSTLDEAVEEISKFVSDKIKNKEYVARRLLETESAAYASKAQIEAFKSIDVEKYEIVATLDLHTSEICQEMDGKVFNISDQEIGVTVPPFHSHCRTVIAPYFDDEPTRASRDENGEYKEVKYMNYKEWKDQYIKKSHTQVNNKNNLESKNKSDIIKLRNAEIDKEIKENVLKDIKHNSGLGTVGKRTLRNLGLDENLNFEIMEARGSVLLDSDVELTKSKKIMYRRKFKTMNLSLNDKRNLYYREKTIFHESYHAMLDNKLVDVHFSDVDFIDKWRDIEEVFAESSAHYLTDLVENKSNLGVSYPERMVEILPRLKKFRKFKECESISDFGRIVYYERYKGKNAIWLPIRNLVFKQELDTLAYSKQYIEYIEKNKSKISLLLQKNNPELKKEYTEIFINNGIDIIKNAKSLNELNKYEKTYFYNILASAMKLKGVK</sequence>
<gene>
    <name evidence="2" type="ORF">CTM71_01235</name>
</gene>
<protein>
    <recommendedName>
        <fullName evidence="1">Phage head morphogenesis domain-containing protein</fullName>
    </recommendedName>
</protein>
<dbReference type="Pfam" id="PF04233">
    <property type="entry name" value="Phage_Mu_F"/>
    <property type="match status" value="1"/>
</dbReference>
<organism evidence="2 3">
    <name type="scientific">Fusobacterium pseudoperiodonticum</name>
    <dbReference type="NCBI Taxonomy" id="2663009"/>
    <lineage>
        <taxon>Bacteria</taxon>
        <taxon>Fusobacteriati</taxon>
        <taxon>Fusobacteriota</taxon>
        <taxon>Fusobacteriia</taxon>
        <taxon>Fusobacteriales</taxon>
        <taxon>Fusobacteriaceae</taxon>
        <taxon>Fusobacterium</taxon>
    </lineage>
</organism>
<name>A0A2G9EE14_9FUSO</name>
<accession>A0A2G9EE14</accession>
<reference evidence="2 3" key="1">
    <citation type="submission" date="2017-11" db="EMBL/GenBank/DDBJ databases">
        <title>Genome sequencing of Fusobacterium periodonticum KCOM 1259.</title>
        <authorList>
            <person name="Kook J.-K."/>
            <person name="Park S.-N."/>
            <person name="Lim Y.K."/>
        </authorList>
    </citation>
    <scope>NUCLEOTIDE SEQUENCE [LARGE SCALE GENOMIC DNA]</scope>
    <source>
        <strain evidence="2 3">KCOM 1259</strain>
    </source>
</reference>
<evidence type="ECO:0000313" key="2">
    <source>
        <dbReference type="EMBL" id="PIM79166.1"/>
    </source>
</evidence>
<dbReference type="InterPro" id="IPR006528">
    <property type="entry name" value="Phage_head_morphogenesis_dom"/>
</dbReference>
<dbReference type="GeneID" id="93327094"/>
<dbReference type="Proteomes" id="UP000229011">
    <property type="component" value="Unassembled WGS sequence"/>
</dbReference>
<dbReference type="EMBL" id="PEQY01000001">
    <property type="protein sequence ID" value="PIM79166.1"/>
    <property type="molecule type" value="Genomic_DNA"/>
</dbReference>
<evidence type="ECO:0000259" key="1">
    <source>
        <dbReference type="Pfam" id="PF04233"/>
    </source>
</evidence>
<proteinExistence type="predicted"/>
<dbReference type="AlphaFoldDB" id="A0A2G9EE14"/>
<comment type="caution">
    <text evidence="2">The sequence shown here is derived from an EMBL/GenBank/DDBJ whole genome shotgun (WGS) entry which is preliminary data.</text>
</comment>